<feature type="transmembrane region" description="Helical" evidence="1">
    <location>
        <begin position="96"/>
        <end position="115"/>
    </location>
</feature>
<keyword evidence="1" id="KW-0812">Transmembrane</keyword>
<accession>A0ABS7PS37</accession>
<dbReference type="EMBL" id="JAINVV010000008">
    <property type="protein sequence ID" value="MBY8824152.1"/>
    <property type="molecule type" value="Genomic_DNA"/>
</dbReference>
<dbReference type="PIRSF" id="PIRSF018266">
    <property type="entry name" value="FecR"/>
    <property type="match status" value="1"/>
</dbReference>
<name>A0ABS7PS37_9SPHN</name>
<dbReference type="InterPro" id="IPR032623">
    <property type="entry name" value="FecR_N"/>
</dbReference>
<dbReference type="PANTHER" id="PTHR30273:SF2">
    <property type="entry name" value="PROTEIN FECR"/>
    <property type="match status" value="1"/>
</dbReference>
<dbReference type="RefSeq" id="WP_222991239.1">
    <property type="nucleotide sequence ID" value="NZ_JAINVV010000008.1"/>
</dbReference>
<protein>
    <submittedName>
        <fullName evidence="4">FecR domain-containing protein</fullName>
    </submittedName>
</protein>
<dbReference type="Gene3D" id="2.60.120.1440">
    <property type="match status" value="1"/>
</dbReference>
<comment type="caution">
    <text evidence="4">The sequence shown here is derived from an EMBL/GenBank/DDBJ whole genome shotgun (WGS) entry which is preliminary data.</text>
</comment>
<evidence type="ECO:0000256" key="1">
    <source>
        <dbReference type="SAM" id="Phobius"/>
    </source>
</evidence>
<gene>
    <name evidence="4" type="ORF">K7G82_17745</name>
</gene>
<feature type="domain" description="FecR N-terminal" evidence="3">
    <location>
        <begin position="14"/>
        <end position="53"/>
    </location>
</feature>
<organism evidence="4 5">
    <name type="scientific">Sphingomonas colocasiae</name>
    <dbReference type="NCBI Taxonomy" id="1848973"/>
    <lineage>
        <taxon>Bacteria</taxon>
        <taxon>Pseudomonadati</taxon>
        <taxon>Pseudomonadota</taxon>
        <taxon>Alphaproteobacteria</taxon>
        <taxon>Sphingomonadales</taxon>
        <taxon>Sphingomonadaceae</taxon>
        <taxon>Sphingomonas</taxon>
    </lineage>
</organism>
<dbReference type="Gene3D" id="3.55.50.30">
    <property type="match status" value="1"/>
</dbReference>
<evidence type="ECO:0000313" key="4">
    <source>
        <dbReference type="EMBL" id="MBY8824152.1"/>
    </source>
</evidence>
<dbReference type="InterPro" id="IPR012373">
    <property type="entry name" value="Ferrdict_sens_TM"/>
</dbReference>
<dbReference type="PANTHER" id="PTHR30273">
    <property type="entry name" value="PERIPLASMIC SIGNAL SENSOR AND SIGMA FACTOR ACTIVATOR FECR-RELATED"/>
    <property type="match status" value="1"/>
</dbReference>
<evidence type="ECO:0000259" key="3">
    <source>
        <dbReference type="Pfam" id="PF16220"/>
    </source>
</evidence>
<dbReference type="InterPro" id="IPR006860">
    <property type="entry name" value="FecR"/>
</dbReference>
<dbReference type="Pfam" id="PF16220">
    <property type="entry name" value="DUF4880"/>
    <property type="match status" value="1"/>
</dbReference>
<keyword evidence="5" id="KW-1185">Reference proteome</keyword>
<dbReference type="Pfam" id="PF04773">
    <property type="entry name" value="FecR"/>
    <property type="match status" value="1"/>
</dbReference>
<keyword evidence="1" id="KW-0472">Membrane</keyword>
<evidence type="ECO:0000313" key="5">
    <source>
        <dbReference type="Proteomes" id="UP000706039"/>
    </source>
</evidence>
<evidence type="ECO:0000259" key="2">
    <source>
        <dbReference type="Pfam" id="PF04773"/>
    </source>
</evidence>
<keyword evidence="1" id="KW-1133">Transmembrane helix</keyword>
<proteinExistence type="predicted"/>
<sequence>MSEVEPLHQDPVSDEAGLWCFRIAEADLDEVETAQFESWMAASPDHRAAFDRAVFVWRSLDGSQTTPALLDIRLKALEALRGPEVKRAGRIRNWRLPGAVAAAVVVALLATFLAVRDRATIYETGIGERRQIVLADGSRLSLDAATRVEVDYTDDRRALTLLAGRAKFDVAKNPLRPFSVAAGDKMVVAIGTSFSVERLRSQVDVVLYEGQVAVMKPAPGTSPRPVPLDARIPVDQALRPGQEMTLPDGDHPVHVAGVDEPRALSWESGQLSFVDEPLGEVVERMNRYSQTRLVVGDAETAGLLVSGVFDATDTSSFLEGLAGVFSVRSRTQDGKVVLTKVRG</sequence>
<feature type="domain" description="FecR protein" evidence="2">
    <location>
        <begin position="122"/>
        <end position="212"/>
    </location>
</feature>
<reference evidence="4 5" key="1">
    <citation type="submission" date="2021-08" db="EMBL/GenBank/DDBJ databases">
        <authorList>
            <person name="Tuo L."/>
        </authorList>
    </citation>
    <scope>NUCLEOTIDE SEQUENCE [LARGE SCALE GENOMIC DNA]</scope>
    <source>
        <strain evidence="4 5">JCM 31229</strain>
    </source>
</reference>
<dbReference type="Proteomes" id="UP000706039">
    <property type="component" value="Unassembled WGS sequence"/>
</dbReference>